<gene>
    <name evidence="1" type="ORF">G2W53_000280</name>
</gene>
<dbReference type="Proteomes" id="UP000634136">
    <property type="component" value="Unassembled WGS sequence"/>
</dbReference>
<evidence type="ECO:0000313" key="1">
    <source>
        <dbReference type="EMBL" id="KAF7843375.1"/>
    </source>
</evidence>
<sequence>MIKMQPCCAGSRGKYSGPTTSLVALEASRATRGGFTAFPPLGENREAPFPKSASDPIPLSLTEKTHFLSMASEKPLLAPATMFFKGGGEEHNPLLLFPCLLLLFCKSLPKRETPLPDFLSGRGESLPGSPSLSSVSLKLREDPFSFSEEEEEIFSELFSMDEFSETKPM</sequence>
<dbReference type="AlphaFoldDB" id="A0A835CKF9"/>
<comment type="caution">
    <text evidence="1">The sequence shown here is derived from an EMBL/GenBank/DDBJ whole genome shotgun (WGS) entry which is preliminary data.</text>
</comment>
<name>A0A835CKF9_9FABA</name>
<proteinExistence type="predicted"/>
<accession>A0A835CKF9</accession>
<protein>
    <submittedName>
        <fullName evidence="1">Uncharacterized protein</fullName>
    </submittedName>
</protein>
<keyword evidence="2" id="KW-1185">Reference proteome</keyword>
<evidence type="ECO:0000313" key="2">
    <source>
        <dbReference type="Proteomes" id="UP000634136"/>
    </source>
</evidence>
<dbReference type="EMBL" id="JAAIUW010000001">
    <property type="protein sequence ID" value="KAF7843375.1"/>
    <property type="molecule type" value="Genomic_DNA"/>
</dbReference>
<organism evidence="1 2">
    <name type="scientific">Senna tora</name>
    <dbReference type="NCBI Taxonomy" id="362788"/>
    <lineage>
        <taxon>Eukaryota</taxon>
        <taxon>Viridiplantae</taxon>
        <taxon>Streptophyta</taxon>
        <taxon>Embryophyta</taxon>
        <taxon>Tracheophyta</taxon>
        <taxon>Spermatophyta</taxon>
        <taxon>Magnoliopsida</taxon>
        <taxon>eudicotyledons</taxon>
        <taxon>Gunneridae</taxon>
        <taxon>Pentapetalae</taxon>
        <taxon>rosids</taxon>
        <taxon>fabids</taxon>
        <taxon>Fabales</taxon>
        <taxon>Fabaceae</taxon>
        <taxon>Caesalpinioideae</taxon>
        <taxon>Cassia clade</taxon>
        <taxon>Senna</taxon>
    </lineage>
</organism>
<reference evidence="1" key="1">
    <citation type="submission" date="2020-09" db="EMBL/GenBank/DDBJ databases">
        <title>Genome-Enabled Discovery of Anthraquinone Biosynthesis in Senna tora.</title>
        <authorList>
            <person name="Kang S.-H."/>
            <person name="Pandey R.P."/>
            <person name="Lee C.-M."/>
            <person name="Sim J.-S."/>
            <person name="Jeong J.-T."/>
            <person name="Choi B.-S."/>
            <person name="Jung M."/>
            <person name="Ginzburg D."/>
            <person name="Zhao K."/>
            <person name="Won S.Y."/>
            <person name="Oh T.-J."/>
            <person name="Yu Y."/>
            <person name="Kim N.-H."/>
            <person name="Lee O.R."/>
            <person name="Lee T.-H."/>
            <person name="Bashyal P."/>
            <person name="Kim T.-S."/>
            <person name="Lee W.-H."/>
            <person name="Kawkins C."/>
            <person name="Kim C.-K."/>
            <person name="Kim J.S."/>
            <person name="Ahn B.O."/>
            <person name="Rhee S.Y."/>
            <person name="Sohng J.K."/>
        </authorList>
    </citation>
    <scope>NUCLEOTIDE SEQUENCE</scope>
    <source>
        <tissue evidence="1">Leaf</tissue>
    </source>
</reference>